<organism evidence="6 7">
    <name type="scientific">Ephemerocybe angulata</name>
    <dbReference type="NCBI Taxonomy" id="980116"/>
    <lineage>
        <taxon>Eukaryota</taxon>
        <taxon>Fungi</taxon>
        <taxon>Dikarya</taxon>
        <taxon>Basidiomycota</taxon>
        <taxon>Agaricomycotina</taxon>
        <taxon>Agaricomycetes</taxon>
        <taxon>Agaricomycetidae</taxon>
        <taxon>Agaricales</taxon>
        <taxon>Agaricineae</taxon>
        <taxon>Psathyrellaceae</taxon>
        <taxon>Ephemerocybe</taxon>
    </lineage>
</organism>
<dbReference type="SUPFAM" id="SSF47616">
    <property type="entry name" value="GST C-terminal domain-like"/>
    <property type="match status" value="1"/>
</dbReference>
<dbReference type="GO" id="GO:0004602">
    <property type="term" value="F:glutathione peroxidase activity"/>
    <property type="evidence" value="ECO:0007669"/>
    <property type="project" value="UniProtKB-ARBA"/>
</dbReference>
<evidence type="ECO:0000256" key="2">
    <source>
        <dbReference type="ARBA" id="ARBA00012452"/>
    </source>
</evidence>
<dbReference type="InterPro" id="IPR036249">
    <property type="entry name" value="Thioredoxin-like_sf"/>
</dbReference>
<keyword evidence="3 6" id="KW-0808">Transferase</keyword>
<dbReference type="SFLD" id="SFLDG00358">
    <property type="entry name" value="Main_(cytGST)"/>
    <property type="match status" value="1"/>
</dbReference>
<dbReference type="Gene3D" id="3.40.30.10">
    <property type="entry name" value="Glutaredoxin"/>
    <property type="match status" value="1"/>
</dbReference>
<comment type="catalytic activity">
    <reaction evidence="4">
        <text>RX + glutathione = an S-substituted glutathione + a halide anion + H(+)</text>
        <dbReference type="Rhea" id="RHEA:16437"/>
        <dbReference type="ChEBI" id="CHEBI:15378"/>
        <dbReference type="ChEBI" id="CHEBI:16042"/>
        <dbReference type="ChEBI" id="CHEBI:17792"/>
        <dbReference type="ChEBI" id="CHEBI:57925"/>
        <dbReference type="ChEBI" id="CHEBI:90779"/>
        <dbReference type="EC" id="2.5.1.18"/>
    </reaction>
</comment>
<evidence type="ECO:0000313" key="6">
    <source>
        <dbReference type="EMBL" id="KAF6744593.1"/>
    </source>
</evidence>
<dbReference type="InterPro" id="IPR036282">
    <property type="entry name" value="Glutathione-S-Trfase_C_sf"/>
</dbReference>
<dbReference type="Pfam" id="PF02798">
    <property type="entry name" value="GST_N"/>
    <property type="match status" value="1"/>
</dbReference>
<dbReference type="GO" id="GO:0005737">
    <property type="term" value="C:cytoplasm"/>
    <property type="evidence" value="ECO:0007669"/>
    <property type="project" value="UniProtKB-ARBA"/>
</dbReference>
<dbReference type="OrthoDB" id="2098326at2759"/>
<proteinExistence type="inferred from homology"/>
<evidence type="ECO:0000256" key="1">
    <source>
        <dbReference type="ARBA" id="ARBA00007409"/>
    </source>
</evidence>
<evidence type="ECO:0000256" key="3">
    <source>
        <dbReference type="ARBA" id="ARBA00022679"/>
    </source>
</evidence>
<reference evidence="6 7" key="1">
    <citation type="submission" date="2020-07" db="EMBL/GenBank/DDBJ databases">
        <title>Comparative genomics of pyrophilous fungi reveals a link between fire events and developmental genes.</title>
        <authorList>
            <consortium name="DOE Joint Genome Institute"/>
            <person name="Steindorff A.S."/>
            <person name="Carver A."/>
            <person name="Calhoun S."/>
            <person name="Stillman K."/>
            <person name="Liu H."/>
            <person name="Lipzen A."/>
            <person name="Pangilinan J."/>
            <person name="Labutti K."/>
            <person name="Bruns T.D."/>
            <person name="Grigoriev I.V."/>
        </authorList>
    </citation>
    <scope>NUCLEOTIDE SEQUENCE [LARGE SCALE GENOMIC DNA]</scope>
    <source>
        <strain evidence="6 7">CBS 144469</strain>
    </source>
</reference>
<dbReference type="PANTHER" id="PTHR44051:SF9">
    <property type="entry name" value="GLUTATHIONE S-TRANSFERASE 1"/>
    <property type="match status" value="1"/>
</dbReference>
<dbReference type="InterPro" id="IPR004045">
    <property type="entry name" value="Glutathione_S-Trfase_N"/>
</dbReference>
<dbReference type="PANTHER" id="PTHR44051">
    <property type="entry name" value="GLUTATHIONE S-TRANSFERASE-RELATED"/>
    <property type="match status" value="1"/>
</dbReference>
<dbReference type="SUPFAM" id="SSF52833">
    <property type="entry name" value="Thioredoxin-like"/>
    <property type="match status" value="1"/>
</dbReference>
<comment type="caution">
    <text evidence="6">The sequence shown here is derived from an EMBL/GenBank/DDBJ whole genome shotgun (WGS) entry which is preliminary data.</text>
</comment>
<dbReference type="EMBL" id="JACGCI010000118">
    <property type="protein sequence ID" value="KAF6744593.1"/>
    <property type="molecule type" value="Genomic_DNA"/>
</dbReference>
<accession>A0A8H6HEX8</accession>
<dbReference type="FunFam" id="3.40.30.10:FF:000156">
    <property type="entry name" value="Glutathione S-transferase 1"/>
    <property type="match status" value="1"/>
</dbReference>
<feature type="domain" description="GST N-terminal" evidence="5">
    <location>
        <begin position="5"/>
        <end position="86"/>
    </location>
</feature>
<dbReference type="SFLD" id="SFLDS00019">
    <property type="entry name" value="Glutathione_Transferase_(cytos"/>
    <property type="match status" value="1"/>
</dbReference>
<evidence type="ECO:0000259" key="5">
    <source>
        <dbReference type="PROSITE" id="PS50404"/>
    </source>
</evidence>
<dbReference type="PROSITE" id="PS50404">
    <property type="entry name" value="GST_NTER"/>
    <property type="match status" value="1"/>
</dbReference>
<comment type="similarity">
    <text evidence="1">Belongs to the GST superfamily.</text>
</comment>
<dbReference type="Proteomes" id="UP000521943">
    <property type="component" value="Unassembled WGS sequence"/>
</dbReference>
<dbReference type="CDD" id="cd03046">
    <property type="entry name" value="GST_N_GTT1_like"/>
    <property type="match status" value="1"/>
</dbReference>
<dbReference type="EC" id="2.5.1.18" evidence="2"/>
<dbReference type="AlphaFoldDB" id="A0A8H6HEX8"/>
<gene>
    <name evidence="6" type="ORF">DFP72DRAFT_69451</name>
</gene>
<dbReference type="GO" id="GO:0004364">
    <property type="term" value="F:glutathione transferase activity"/>
    <property type="evidence" value="ECO:0007669"/>
    <property type="project" value="UniProtKB-EC"/>
</dbReference>
<dbReference type="InterPro" id="IPR040079">
    <property type="entry name" value="Glutathione_S-Trfase"/>
</dbReference>
<protein>
    <recommendedName>
        <fullName evidence="2">glutathione transferase</fullName>
        <ecNumber evidence="2">2.5.1.18</ecNumber>
    </recommendedName>
</protein>
<evidence type="ECO:0000256" key="4">
    <source>
        <dbReference type="ARBA" id="ARBA00047960"/>
    </source>
</evidence>
<sequence length="237" mass="26638">MGDSESGIVLHHLEDSRSHRILWLLEELEVPYTIKEYKRLPNKQAPPELRKVHPLGKAPVITDGGRTFAESGLIIEYLIGRYGEDKFGVKRDVNSEAWIDNTFFIHYSEGSVQPNLLQRALGTVVVKEVPFFVRPFARLIFGKIDEAATSPDLERHGQLIEAQLTKVESKGGWLAGAGHPTSADFMMSITLQIFLKDAPEYAGPKTKEYVKRIQERPAYKKVLALPGGSLDFLYTES</sequence>
<dbReference type="Gene3D" id="1.20.1050.10">
    <property type="match status" value="1"/>
</dbReference>
<keyword evidence="7" id="KW-1185">Reference proteome</keyword>
<name>A0A8H6HEX8_9AGAR</name>
<evidence type="ECO:0000313" key="7">
    <source>
        <dbReference type="Proteomes" id="UP000521943"/>
    </source>
</evidence>